<keyword evidence="6" id="KW-1133">Transmembrane helix</keyword>
<feature type="domain" description="Plastocyanin-like" evidence="8">
    <location>
        <begin position="455"/>
        <end position="505"/>
    </location>
</feature>
<dbReference type="EMBL" id="HBUF01053783">
    <property type="protein sequence ID" value="CAG6622954.1"/>
    <property type="molecule type" value="Transcribed_RNA"/>
</dbReference>
<keyword evidence="4" id="KW-0186">Copper</keyword>
<dbReference type="Pfam" id="PF07732">
    <property type="entry name" value="Cu-oxidase_3"/>
    <property type="match status" value="1"/>
</dbReference>
<keyword evidence="2" id="KW-0479">Metal-binding</keyword>
<dbReference type="EMBL" id="HBUF01053782">
    <property type="protein sequence ID" value="CAG6622953.1"/>
    <property type="molecule type" value="Transcribed_RNA"/>
</dbReference>
<evidence type="ECO:0000259" key="8">
    <source>
        <dbReference type="Pfam" id="PF07731"/>
    </source>
</evidence>
<dbReference type="GO" id="GO:0016491">
    <property type="term" value="F:oxidoreductase activity"/>
    <property type="evidence" value="ECO:0007669"/>
    <property type="project" value="UniProtKB-KW"/>
</dbReference>
<feature type="region of interest" description="Disordered" evidence="5">
    <location>
        <begin position="545"/>
        <end position="587"/>
    </location>
</feature>
<keyword evidence="6" id="KW-0472">Membrane</keyword>
<proteinExistence type="inferred from homology"/>
<reference evidence="10" key="1">
    <citation type="submission" date="2021-05" db="EMBL/GenBank/DDBJ databases">
        <authorList>
            <person name="Alioto T."/>
            <person name="Alioto T."/>
            <person name="Gomez Garrido J."/>
        </authorList>
    </citation>
    <scope>NUCLEOTIDE SEQUENCE</scope>
</reference>
<dbReference type="PANTHER" id="PTHR11709">
    <property type="entry name" value="MULTI-COPPER OXIDASE"/>
    <property type="match status" value="1"/>
</dbReference>
<evidence type="ECO:0000256" key="3">
    <source>
        <dbReference type="ARBA" id="ARBA00023002"/>
    </source>
</evidence>
<dbReference type="Gene3D" id="2.60.40.420">
    <property type="entry name" value="Cupredoxins - blue copper proteins"/>
    <property type="match status" value="3"/>
</dbReference>
<keyword evidence="3" id="KW-0560">Oxidoreductase</keyword>
<evidence type="ECO:0000259" key="9">
    <source>
        <dbReference type="Pfam" id="PF07732"/>
    </source>
</evidence>
<keyword evidence="6" id="KW-0812">Transmembrane</keyword>
<evidence type="ECO:0000256" key="2">
    <source>
        <dbReference type="ARBA" id="ARBA00022723"/>
    </source>
</evidence>
<evidence type="ECO:0000259" key="7">
    <source>
        <dbReference type="Pfam" id="PF00394"/>
    </source>
</evidence>
<protein>
    <submittedName>
        <fullName evidence="10">Laccase-25</fullName>
    </submittedName>
</protein>
<dbReference type="SUPFAM" id="SSF49503">
    <property type="entry name" value="Cupredoxins"/>
    <property type="match status" value="3"/>
</dbReference>
<evidence type="ECO:0000313" key="10">
    <source>
        <dbReference type="EMBL" id="CAG6622953.1"/>
    </source>
</evidence>
<dbReference type="InterPro" id="IPR001117">
    <property type="entry name" value="Cu-oxidase_2nd"/>
</dbReference>
<dbReference type="GO" id="GO:0005886">
    <property type="term" value="C:plasma membrane"/>
    <property type="evidence" value="ECO:0007669"/>
    <property type="project" value="TreeGrafter"/>
</dbReference>
<feature type="domain" description="Plastocyanin-like" evidence="8">
    <location>
        <begin position="587"/>
        <end position="633"/>
    </location>
</feature>
<dbReference type="InterPro" id="IPR011707">
    <property type="entry name" value="Cu-oxidase-like_N"/>
</dbReference>
<organism evidence="10">
    <name type="scientific">Cacopsylla melanoneura</name>
    <dbReference type="NCBI Taxonomy" id="428564"/>
    <lineage>
        <taxon>Eukaryota</taxon>
        <taxon>Metazoa</taxon>
        <taxon>Ecdysozoa</taxon>
        <taxon>Arthropoda</taxon>
        <taxon>Hexapoda</taxon>
        <taxon>Insecta</taxon>
        <taxon>Pterygota</taxon>
        <taxon>Neoptera</taxon>
        <taxon>Paraneoptera</taxon>
        <taxon>Hemiptera</taxon>
        <taxon>Sternorrhyncha</taxon>
        <taxon>Psylloidea</taxon>
        <taxon>Psyllidae</taxon>
        <taxon>Psyllinae</taxon>
        <taxon>Cacopsylla</taxon>
    </lineage>
</organism>
<dbReference type="GO" id="GO:0006826">
    <property type="term" value="P:iron ion transport"/>
    <property type="evidence" value="ECO:0007669"/>
    <property type="project" value="TreeGrafter"/>
</dbReference>
<comment type="similarity">
    <text evidence="1">Belongs to the multicopper oxidase family.</text>
</comment>
<accession>A0A8D8MED1</accession>
<sequence length="665" mass="74500">MAVYRQSFHQCLFLWIFRCTLFVGVISVVLSIVYYTPFPDMNTFPDCNRPCHELDWPMICRFKLHVQYSESLTLCQNHTFCTNEDGFTKSCSTQSCEHVENVHLINGKLLGPTIQVCKNDILVIDIINHLPARSIAFHWHGQLVRETPSMDGIAMVTQCPVLSHTVYQYKLRAAQAGTHYYHALTGDSILDQSLQGGLIVRESDREEVHSKLYNEDRVSHTVHLTQHKDLLFVNGRSLQTGFLVSSNTKYRFRLIHGATCPLVLSIASHPLLVIALDGAQVQPQLTEAIELAPGERLDFVVNADKPIGSYEVHIRSTNPADCSVTLGGKVNLAYNSSHSVASSKLESGKIRSKVNEDREKKQKYGKVELVTTIQSPSLSKVITLEKLQPASRQIEQEETQPSSVLEVTLEYYKTDFNNVSFLFPPSPLVSQLDEVDPLSLCSSTDGLNLPDPPCTQEHLCHCTHLIRVPLHTVVQVTLVDKGNMKDNIFHLHGYKFQMIKRWTTPNTNSITNVAHKLKPSIVDNQHVQHLSDVWIVHNTIEETSSQKDNTIEETSSQKDIATSPSVNEGSDGQNKSPMSTVDTSSGSLSTLEQKMAIRKDTIFVGKGESVTMRFRADSPGFWSLHSVHNLQHQVLFHVGDMSDMPPTPQSFPTCGNYVGPDFFLI</sequence>
<name>A0A8D8MED1_9HEMI</name>
<feature type="domain" description="Plastocyanin-like" evidence="9">
    <location>
        <begin position="94"/>
        <end position="203"/>
    </location>
</feature>
<dbReference type="InterPro" id="IPR045087">
    <property type="entry name" value="Cu-oxidase_fam"/>
</dbReference>
<evidence type="ECO:0000256" key="6">
    <source>
        <dbReference type="SAM" id="Phobius"/>
    </source>
</evidence>
<dbReference type="InterPro" id="IPR011706">
    <property type="entry name" value="Cu-oxidase_C"/>
</dbReference>
<dbReference type="PANTHER" id="PTHR11709:SF394">
    <property type="entry name" value="FI03373P-RELATED"/>
    <property type="match status" value="1"/>
</dbReference>
<evidence type="ECO:0000256" key="5">
    <source>
        <dbReference type="SAM" id="MobiDB-lite"/>
    </source>
</evidence>
<feature type="transmembrane region" description="Helical" evidence="6">
    <location>
        <begin position="12"/>
        <end position="35"/>
    </location>
</feature>
<dbReference type="GO" id="GO:0005507">
    <property type="term" value="F:copper ion binding"/>
    <property type="evidence" value="ECO:0007669"/>
    <property type="project" value="InterPro"/>
</dbReference>
<dbReference type="InterPro" id="IPR008972">
    <property type="entry name" value="Cupredoxin"/>
</dbReference>
<dbReference type="Pfam" id="PF00394">
    <property type="entry name" value="Cu-oxidase"/>
    <property type="match status" value="1"/>
</dbReference>
<evidence type="ECO:0000256" key="4">
    <source>
        <dbReference type="ARBA" id="ARBA00023008"/>
    </source>
</evidence>
<evidence type="ECO:0000256" key="1">
    <source>
        <dbReference type="ARBA" id="ARBA00010609"/>
    </source>
</evidence>
<dbReference type="Pfam" id="PF07731">
    <property type="entry name" value="Cu-oxidase_2"/>
    <property type="match status" value="2"/>
</dbReference>
<feature type="domain" description="Plastocyanin-like" evidence="7">
    <location>
        <begin position="226"/>
        <end position="315"/>
    </location>
</feature>
<dbReference type="AlphaFoldDB" id="A0A8D8MED1"/>